<proteinExistence type="predicted"/>
<dbReference type="OrthoDB" id="26740at2759"/>
<dbReference type="RefSeq" id="XP_024665695.1">
    <property type="nucleotide sequence ID" value="XM_024809927.1"/>
</dbReference>
<feature type="compositionally biased region" description="Low complexity" evidence="9">
    <location>
        <begin position="498"/>
        <end position="515"/>
    </location>
</feature>
<name>A0A2T0FL99_9ASCO</name>
<evidence type="ECO:0000256" key="6">
    <source>
        <dbReference type="ARBA" id="ARBA00023055"/>
    </source>
</evidence>
<gene>
    <name evidence="11" type="ORF">B9G98_03370</name>
</gene>
<accession>A0A2T0FL99</accession>
<dbReference type="InterPro" id="IPR031468">
    <property type="entry name" value="SMP_LBD"/>
</dbReference>
<evidence type="ECO:0000256" key="7">
    <source>
        <dbReference type="ARBA" id="ARBA00023121"/>
    </source>
</evidence>
<dbReference type="InterPro" id="IPR058801">
    <property type="entry name" value="PDZD8_N"/>
</dbReference>
<feature type="region of interest" description="Disordered" evidence="9">
    <location>
        <begin position="595"/>
        <end position="660"/>
    </location>
</feature>
<dbReference type="GO" id="GO:0015914">
    <property type="term" value="P:phospholipid transport"/>
    <property type="evidence" value="ECO:0007669"/>
    <property type="project" value="TreeGrafter"/>
</dbReference>
<dbReference type="CDD" id="cd21675">
    <property type="entry name" value="SMP_TEX2"/>
    <property type="match status" value="1"/>
</dbReference>
<feature type="region of interest" description="Disordered" evidence="9">
    <location>
        <begin position="80"/>
        <end position="122"/>
    </location>
</feature>
<evidence type="ECO:0000256" key="2">
    <source>
        <dbReference type="ARBA" id="ARBA00022448"/>
    </source>
</evidence>
<evidence type="ECO:0000256" key="5">
    <source>
        <dbReference type="ARBA" id="ARBA00022989"/>
    </source>
</evidence>
<keyword evidence="5" id="KW-1133">Transmembrane helix</keyword>
<evidence type="ECO:0000313" key="12">
    <source>
        <dbReference type="Proteomes" id="UP000238350"/>
    </source>
</evidence>
<comment type="caution">
    <text evidence="11">The sequence shown here is derived from an EMBL/GenBank/DDBJ whole genome shotgun (WGS) entry which is preliminary data.</text>
</comment>
<feature type="domain" description="SMP-LTD" evidence="10">
    <location>
        <begin position="270"/>
        <end position="455"/>
    </location>
</feature>
<evidence type="ECO:0000256" key="3">
    <source>
        <dbReference type="ARBA" id="ARBA00022692"/>
    </source>
</evidence>
<dbReference type="GO" id="GO:1990456">
    <property type="term" value="P:mitochondrion-endoplasmic reticulum membrane tethering"/>
    <property type="evidence" value="ECO:0007669"/>
    <property type="project" value="TreeGrafter"/>
</dbReference>
<evidence type="ECO:0000256" key="8">
    <source>
        <dbReference type="ARBA" id="ARBA00023136"/>
    </source>
</evidence>
<organism evidence="11 12">
    <name type="scientific">Wickerhamiella sorbophila</name>
    <dbReference type="NCBI Taxonomy" id="45607"/>
    <lineage>
        <taxon>Eukaryota</taxon>
        <taxon>Fungi</taxon>
        <taxon>Dikarya</taxon>
        <taxon>Ascomycota</taxon>
        <taxon>Saccharomycotina</taxon>
        <taxon>Dipodascomycetes</taxon>
        <taxon>Dipodascales</taxon>
        <taxon>Trichomonascaceae</taxon>
        <taxon>Wickerhamiella</taxon>
    </lineage>
</organism>
<evidence type="ECO:0000256" key="4">
    <source>
        <dbReference type="ARBA" id="ARBA00022824"/>
    </source>
</evidence>
<dbReference type="GO" id="GO:0008289">
    <property type="term" value="F:lipid binding"/>
    <property type="evidence" value="ECO:0007669"/>
    <property type="project" value="UniProtKB-KW"/>
</dbReference>
<sequence length="660" mass="73320">MFSHLLSFVLGGITIPLGALYLLANADFGSNDADNEVEETREVVTKWDRSPLLDFAKYGRGLTLVSTYVFLSETYIGDQESGEESTASPQPAAGSGSAQSSLKKLKTKQSRDDLKSTASSQPKVISKLPKYWAEVRDGHLHLYSTRNPEKRRQIKVIALCDYVVSLWPLGVEDFELFYSRMAVCLISRHSNDGLTSLDLNPGEVPRDALFFYVENPTVKEDLYFALLQESRTKETDFSLGPRDPLAMAQPLRATDEEWMELMNQVYTRSDSMQYMWLNAILGRLFLGVKDSKLVEQYWHDKIAEKLNRVNSSYFKEIIVKDVNCGKTMPYVTDVKLRSLTPDGELLLDFGIDYDGGFRVKIATQPDIQWLSNLLIEISVKLRQLKGRMVVRVKPPPSSRIWYAFESMPEMDLLIEPVVSQSRMNYSIVTKTMSKLLQDVVKETMVMPVMDDISFYDTSGEFYRGGIWDHRKRGTNHDWREGFKSEQKSPEQATHSRQSSTDSTRSDTRVTSAATSVDDEKQTVRNRWGFMKKPSKADTPSGPSIVEATPTLGVTAATVSAQQPTEPASAAMSIPQSGGIKPPLAVSSSPATASISTSAVTARPQSFEWSSGSPPGADSASSNVSIKSGMSVNASLPPLPPKKRTGAKLTSVAPESERFNQ</sequence>
<evidence type="ECO:0000256" key="9">
    <source>
        <dbReference type="SAM" id="MobiDB-lite"/>
    </source>
</evidence>
<evidence type="ECO:0000313" key="11">
    <source>
        <dbReference type="EMBL" id="PRT55750.1"/>
    </source>
</evidence>
<feature type="region of interest" description="Disordered" evidence="9">
    <location>
        <begin position="480"/>
        <end position="546"/>
    </location>
</feature>
<dbReference type="PANTHER" id="PTHR13466:SF19">
    <property type="entry name" value="NUCLEUS-VACUOLE JUNCTION PROTEIN 2"/>
    <property type="match status" value="1"/>
</dbReference>
<protein>
    <recommendedName>
        <fullName evidence="10">SMP-LTD domain-containing protein</fullName>
    </recommendedName>
</protein>
<dbReference type="GO" id="GO:0032865">
    <property type="term" value="C:ERMES complex"/>
    <property type="evidence" value="ECO:0007669"/>
    <property type="project" value="TreeGrafter"/>
</dbReference>
<dbReference type="PROSITE" id="PS51847">
    <property type="entry name" value="SMP"/>
    <property type="match status" value="1"/>
</dbReference>
<keyword evidence="4" id="KW-0256">Endoplasmic reticulum</keyword>
<dbReference type="GO" id="GO:0005789">
    <property type="term" value="C:endoplasmic reticulum membrane"/>
    <property type="evidence" value="ECO:0007669"/>
    <property type="project" value="UniProtKB-SubCell"/>
</dbReference>
<evidence type="ECO:0000259" key="10">
    <source>
        <dbReference type="PROSITE" id="PS51847"/>
    </source>
</evidence>
<keyword evidence="12" id="KW-1185">Reference proteome</keyword>
<dbReference type="EMBL" id="NDIQ01000022">
    <property type="protein sequence ID" value="PRT55750.1"/>
    <property type="molecule type" value="Genomic_DNA"/>
</dbReference>
<dbReference type="AlphaFoldDB" id="A0A2T0FL99"/>
<dbReference type="Pfam" id="PF26547">
    <property type="entry name" value="PDZD8_N"/>
    <property type="match status" value="1"/>
</dbReference>
<keyword evidence="7" id="KW-0446">Lipid-binding</keyword>
<dbReference type="GeneID" id="36517118"/>
<dbReference type="PANTHER" id="PTHR13466">
    <property type="entry name" value="TEX2 PROTEIN-RELATED"/>
    <property type="match status" value="1"/>
</dbReference>
<feature type="compositionally biased region" description="Low complexity" evidence="9">
    <location>
        <begin position="609"/>
        <end position="621"/>
    </location>
</feature>
<keyword evidence="3" id="KW-0812">Transmembrane</keyword>
<reference evidence="11 12" key="1">
    <citation type="submission" date="2017-04" db="EMBL/GenBank/DDBJ databases">
        <title>Genome sequencing of [Candida] sorbophila.</title>
        <authorList>
            <person name="Ahn J.O."/>
        </authorList>
    </citation>
    <scope>NUCLEOTIDE SEQUENCE [LARGE SCALE GENOMIC DNA]</scope>
    <source>
        <strain evidence="11 12">DS02</strain>
    </source>
</reference>
<dbReference type="Proteomes" id="UP000238350">
    <property type="component" value="Unassembled WGS sequence"/>
</dbReference>
<keyword evidence="6" id="KW-0445">Lipid transport</keyword>
<dbReference type="STRING" id="45607.A0A2T0FL99"/>
<evidence type="ECO:0000256" key="1">
    <source>
        <dbReference type="ARBA" id="ARBA00004586"/>
    </source>
</evidence>
<feature type="compositionally biased region" description="Polar residues" evidence="9">
    <location>
        <begin position="622"/>
        <end position="633"/>
    </location>
</feature>
<comment type="subcellular location">
    <subcellularLocation>
        <location evidence="1">Endoplasmic reticulum membrane</location>
    </subcellularLocation>
</comment>
<keyword evidence="2" id="KW-0813">Transport</keyword>
<keyword evidence="8" id="KW-0472">Membrane</keyword>
<feature type="compositionally biased region" description="Low complexity" evidence="9">
    <location>
        <begin position="87"/>
        <end position="102"/>
    </location>
</feature>